<evidence type="ECO:0000256" key="2">
    <source>
        <dbReference type="ARBA" id="ARBA00023002"/>
    </source>
</evidence>
<protein>
    <submittedName>
        <fullName evidence="4">Flavin reductase family protein</fullName>
        <ecNumber evidence="4">1.-.-.-</ecNumber>
    </submittedName>
</protein>
<keyword evidence="2 4" id="KW-0560">Oxidoreductase</keyword>
<dbReference type="SUPFAM" id="SSF50475">
    <property type="entry name" value="FMN-binding split barrel"/>
    <property type="match status" value="1"/>
</dbReference>
<evidence type="ECO:0000313" key="5">
    <source>
        <dbReference type="Proteomes" id="UP001336020"/>
    </source>
</evidence>
<dbReference type="GO" id="GO:0016491">
    <property type="term" value="F:oxidoreductase activity"/>
    <property type="evidence" value="ECO:0007669"/>
    <property type="project" value="UniProtKB-KW"/>
</dbReference>
<dbReference type="Proteomes" id="UP001336020">
    <property type="component" value="Unassembled WGS sequence"/>
</dbReference>
<dbReference type="EMBL" id="JAUTXY010000015">
    <property type="protein sequence ID" value="MEE2060983.1"/>
    <property type="molecule type" value="Genomic_DNA"/>
</dbReference>
<dbReference type="InterPro" id="IPR012349">
    <property type="entry name" value="Split_barrel_FMN-bd"/>
</dbReference>
<dbReference type="SMART" id="SM00903">
    <property type="entry name" value="Flavin_Reduct"/>
    <property type="match status" value="1"/>
</dbReference>
<sequence length="170" mass="17693">MPTTSTPLRFTAAFRAHPAGVALVTADAGAGPAALTATSVASVSVDPPMLMFSVSDASSSSPTVAAADTVVVHLLAAEQLHLAKLGATSGIDRFADASLWSRLPTGEVYFLDAPIRIRARVVERLRVGTSSVMVVEALDIDGFGTDPGSTAPLVYHDRGWHSLGDHSRIE</sequence>
<proteinExistence type="inferred from homology"/>
<evidence type="ECO:0000259" key="3">
    <source>
        <dbReference type="SMART" id="SM00903"/>
    </source>
</evidence>
<accession>A0ABU7LHG8</accession>
<gene>
    <name evidence="4" type="ORF">Q7514_26010</name>
</gene>
<dbReference type="Pfam" id="PF01613">
    <property type="entry name" value="Flavin_Reduct"/>
    <property type="match status" value="1"/>
</dbReference>
<name>A0ABU7LHG8_9NOCA</name>
<evidence type="ECO:0000256" key="1">
    <source>
        <dbReference type="ARBA" id="ARBA00008898"/>
    </source>
</evidence>
<feature type="domain" description="Flavin reductase like" evidence="3">
    <location>
        <begin position="14"/>
        <end position="162"/>
    </location>
</feature>
<keyword evidence="5" id="KW-1185">Reference proteome</keyword>
<evidence type="ECO:0000313" key="4">
    <source>
        <dbReference type="EMBL" id="MEE2060983.1"/>
    </source>
</evidence>
<dbReference type="RefSeq" id="WP_330136153.1">
    <property type="nucleotide sequence ID" value="NZ_JAUTXY010000015.1"/>
</dbReference>
<comment type="similarity">
    <text evidence="1">Belongs to the non-flavoprotein flavin reductase family.</text>
</comment>
<organism evidence="4 5">
    <name type="scientific">Rhodococcus artemisiae</name>
    <dbReference type="NCBI Taxonomy" id="714159"/>
    <lineage>
        <taxon>Bacteria</taxon>
        <taxon>Bacillati</taxon>
        <taxon>Actinomycetota</taxon>
        <taxon>Actinomycetes</taxon>
        <taxon>Mycobacteriales</taxon>
        <taxon>Nocardiaceae</taxon>
        <taxon>Rhodococcus</taxon>
    </lineage>
</organism>
<reference evidence="4 5" key="1">
    <citation type="submission" date="2023-07" db="EMBL/GenBank/DDBJ databases">
        <authorList>
            <person name="Girao M."/>
            <person name="Carvalho M.F."/>
        </authorList>
    </citation>
    <scope>NUCLEOTIDE SEQUENCE [LARGE SCALE GENOMIC DNA]</scope>
    <source>
        <strain evidence="4 5">YIM65754</strain>
    </source>
</reference>
<dbReference type="EC" id="1.-.-.-" evidence="4"/>
<dbReference type="InterPro" id="IPR050268">
    <property type="entry name" value="NADH-dep_flavin_reductase"/>
</dbReference>
<comment type="caution">
    <text evidence="4">The sequence shown here is derived from an EMBL/GenBank/DDBJ whole genome shotgun (WGS) entry which is preliminary data.</text>
</comment>
<dbReference type="Gene3D" id="2.30.110.10">
    <property type="entry name" value="Electron Transport, Fmn-binding Protein, Chain A"/>
    <property type="match status" value="1"/>
</dbReference>
<dbReference type="PANTHER" id="PTHR30466">
    <property type="entry name" value="FLAVIN REDUCTASE"/>
    <property type="match status" value="1"/>
</dbReference>
<dbReference type="InterPro" id="IPR002563">
    <property type="entry name" value="Flavin_Rdtase-like_dom"/>
</dbReference>
<dbReference type="PANTHER" id="PTHR30466:SF1">
    <property type="entry name" value="FMN REDUCTASE (NADH) RUTF"/>
    <property type="match status" value="1"/>
</dbReference>